<dbReference type="EMBL" id="CAACVR010000001">
    <property type="protein sequence ID" value="VEU19549.1"/>
    <property type="molecule type" value="Genomic_DNA"/>
</dbReference>
<evidence type="ECO:0000256" key="4">
    <source>
        <dbReference type="ARBA" id="ARBA00012839"/>
    </source>
</evidence>
<evidence type="ECO:0000256" key="2">
    <source>
        <dbReference type="ARBA" id="ARBA00004922"/>
    </source>
</evidence>
<dbReference type="STRING" id="13370.A0A448YF80"/>
<sequence length="776" mass="88146">MANTSKKSEARSANPEDDSTTELIYEKGAMREYPLSVLSDEVAHKRLSTSTHEKLLIAALVVVALIFRTRNLQSPNEVVFDEVHFGGFASKYIKGNFFMDVHPPLAKLIYAGIALLGGFNGNFTFEKIGTVYPANVPYVLMRQFSAFAGVGTVVLMYLTLRATGCKPIVSALTSLLLVFESANATIDRFILLDSPLIFFIAAAAYSYLKLEDCKPFTLRWYKALLATGICLGCATSSKWVGLFTVVWVGICTVIRLWFVIGDLTVPVRSILSQAFLRFFVILGSCALVYLASFYIHLQVLNHEGDGAAFLSSSFRSSFDDASIPKSIYADVGASSIITLKHLSNPEGYLHSHNHLYEAGSKQQQVSLYPYQDDNNRWTVELYNMSSEPLEFIPIMDHTKIRLKHLATSRRLHSHDIRPSVSEIDWQNEASCYGFEGFDGDPNDDFVVEIVKDKSVKGVAQERVRAIDTVFRLHHAMTGCYLFSHETRLPKWGFEQNEVTCAKQGIESLSLWYIEQNENMYLDQLNAEKVSYKPLTFWQKLVELNEAMWKVNSGLTQPHVYESKPHSWPFLSRGISYWKSDNFQVYLLGNPVVWWIASFVFLPFGFYLALQLVRWQWGSSIADNSVLFNFNYHTFEFVLGWFVHYFPSFLMGRQMFLHHYLPALYFAILAIGQTLEYVNSYLLKGKKYVTYAVFTAILGLTVYSYLQREPLISANIWTQSKCAASKIMSGWDYDCDIYPNEAPPPPVISYSEQPKPSINFDEAINIDNVQAPIRDEL</sequence>
<dbReference type="InterPro" id="IPR003342">
    <property type="entry name" value="ArnT-like_N"/>
</dbReference>
<evidence type="ECO:0000256" key="13">
    <source>
        <dbReference type="ARBA" id="ARBA00045085"/>
    </source>
</evidence>
<keyword evidence="19" id="KW-1185">Reference proteome</keyword>
<evidence type="ECO:0000256" key="5">
    <source>
        <dbReference type="ARBA" id="ARBA00022676"/>
    </source>
</evidence>
<feature type="transmembrane region" description="Helical" evidence="15">
    <location>
        <begin position="591"/>
        <end position="612"/>
    </location>
</feature>
<feature type="transmembrane region" description="Helical" evidence="15">
    <location>
        <begin position="687"/>
        <end position="705"/>
    </location>
</feature>
<dbReference type="Pfam" id="PF02815">
    <property type="entry name" value="MIR"/>
    <property type="match status" value="1"/>
</dbReference>
<feature type="transmembrane region" description="Helical" evidence="15">
    <location>
        <begin position="189"/>
        <end position="208"/>
    </location>
</feature>
<feature type="transmembrane region" description="Helical" evidence="15">
    <location>
        <begin position="146"/>
        <end position="169"/>
    </location>
</feature>
<evidence type="ECO:0000313" key="19">
    <source>
        <dbReference type="Proteomes" id="UP000290900"/>
    </source>
</evidence>
<organism evidence="18 19">
    <name type="scientific">Brettanomyces naardenensis</name>
    <name type="common">Yeast</name>
    <dbReference type="NCBI Taxonomy" id="13370"/>
    <lineage>
        <taxon>Eukaryota</taxon>
        <taxon>Fungi</taxon>
        <taxon>Dikarya</taxon>
        <taxon>Ascomycota</taxon>
        <taxon>Saccharomycotina</taxon>
        <taxon>Pichiomycetes</taxon>
        <taxon>Pichiales</taxon>
        <taxon>Pichiaceae</taxon>
        <taxon>Brettanomyces</taxon>
    </lineage>
</organism>
<dbReference type="InterPro" id="IPR032421">
    <property type="entry name" value="PMT_4TMC"/>
</dbReference>
<dbReference type="PROSITE" id="PS50919">
    <property type="entry name" value="MIR"/>
    <property type="match status" value="3"/>
</dbReference>
<feature type="compositionally biased region" description="Basic and acidic residues" evidence="16">
    <location>
        <begin position="1"/>
        <end position="10"/>
    </location>
</feature>
<comment type="pathway">
    <text evidence="2 15">Protein modification; protein glycosylation.</text>
</comment>
<keyword evidence="11 15" id="KW-0472">Membrane</keyword>
<keyword evidence="7 15" id="KW-0812">Transmembrane</keyword>
<feature type="domain" description="MIR" evidence="17">
    <location>
        <begin position="460"/>
        <end position="516"/>
    </location>
</feature>
<evidence type="ECO:0000256" key="14">
    <source>
        <dbReference type="ARBA" id="ARBA00045102"/>
    </source>
</evidence>
<keyword evidence="9 15" id="KW-0256">Endoplasmic reticulum</keyword>
<dbReference type="Pfam" id="PF02366">
    <property type="entry name" value="PMT"/>
    <property type="match status" value="1"/>
</dbReference>
<comment type="catalytic activity">
    <reaction evidence="13 15">
        <text>a di-trans,poly-cis-dolichyl beta-D-mannosyl phosphate + L-threonyl-[protein] = 3-O-(alpha-D-mannosyl)-L-threonyl-[protein] + a di-trans,poly-cis-dolichyl phosphate + H(+)</text>
        <dbReference type="Rhea" id="RHEA:53396"/>
        <dbReference type="Rhea" id="RHEA-COMP:11060"/>
        <dbReference type="Rhea" id="RHEA-COMP:13547"/>
        <dbReference type="Rhea" id="RHEA-COMP:19498"/>
        <dbReference type="Rhea" id="RHEA-COMP:19501"/>
        <dbReference type="ChEBI" id="CHEBI:15378"/>
        <dbReference type="ChEBI" id="CHEBI:30013"/>
        <dbReference type="ChEBI" id="CHEBI:57683"/>
        <dbReference type="ChEBI" id="CHEBI:58211"/>
        <dbReference type="ChEBI" id="CHEBI:137323"/>
        <dbReference type="EC" id="2.4.1.109"/>
    </reaction>
</comment>
<feature type="transmembrane region" description="Helical" evidence="15">
    <location>
        <begin position="655"/>
        <end position="675"/>
    </location>
</feature>
<dbReference type="EC" id="2.4.1.109" evidence="4 15"/>
<feature type="region of interest" description="Disordered" evidence="16">
    <location>
        <begin position="1"/>
        <end position="21"/>
    </location>
</feature>
<keyword evidence="6 15" id="KW-0808">Transferase</keyword>
<evidence type="ECO:0000256" key="10">
    <source>
        <dbReference type="ARBA" id="ARBA00022989"/>
    </source>
</evidence>
<gene>
    <name evidence="18" type="ORF">BRENAR_LOCUS286</name>
</gene>
<keyword evidence="8" id="KW-0677">Repeat</keyword>
<evidence type="ECO:0000256" key="3">
    <source>
        <dbReference type="ARBA" id="ARBA00007222"/>
    </source>
</evidence>
<evidence type="ECO:0000256" key="11">
    <source>
        <dbReference type="ARBA" id="ARBA00023136"/>
    </source>
</evidence>
<dbReference type="SMART" id="SM00472">
    <property type="entry name" value="MIR"/>
    <property type="match status" value="3"/>
</dbReference>
<keyword evidence="12" id="KW-0325">Glycoprotein</keyword>
<dbReference type="GO" id="GO:0005789">
    <property type="term" value="C:endoplasmic reticulum membrane"/>
    <property type="evidence" value="ECO:0007669"/>
    <property type="project" value="UniProtKB-SubCell"/>
</dbReference>
<dbReference type="Proteomes" id="UP000290900">
    <property type="component" value="Unassembled WGS sequence"/>
</dbReference>
<evidence type="ECO:0000313" key="18">
    <source>
        <dbReference type="EMBL" id="VEU19549.1"/>
    </source>
</evidence>
<comment type="similarity">
    <text evidence="3 15">Belongs to the glycosyltransferase 39 family.</text>
</comment>
<feature type="transmembrane region" description="Helical" evidence="15">
    <location>
        <begin position="245"/>
        <end position="263"/>
    </location>
</feature>
<dbReference type="InterPro" id="IPR036300">
    <property type="entry name" value="MIR_dom_sf"/>
</dbReference>
<dbReference type="UniPathway" id="UPA00378"/>
<dbReference type="GO" id="GO:0004169">
    <property type="term" value="F:dolichyl-phosphate-mannose-protein mannosyltransferase activity"/>
    <property type="evidence" value="ECO:0007669"/>
    <property type="project" value="UniProtKB-UniRule"/>
</dbReference>
<proteinExistence type="inferred from homology"/>
<dbReference type="PANTHER" id="PTHR10050:SF50">
    <property type="entry name" value="DOLICHYL-PHOSPHATE-MANNOSE--PROTEIN MANNOSYLTRANSFERASE 1-RELATED"/>
    <property type="match status" value="1"/>
</dbReference>
<evidence type="ECO:0000259" key="17">
    <source>
        <dbReference type="PROSITE" id="PS50919"/>
    </source>
</evidence>
<dbReference type="PANTHER" id="PTHR10050">
    <property type="entry name" value="DOLICHYL-PHOSPHATE-MANNOSE--PROTEIN MANNOSYLTRANSFERASE"/>
    <property type="match status" value="1"/>
</dbReference>
<dbReference type="Pfam" id="PF16192">
    <property type="entry name" value="PMT_4TMC"/>
    <property type="match status" value="1"/>
</dbReference>
<protein>
    <recommendedName>
        <fullName evidence="4 15">Dolichyl-phosphate-mannose--protein mannosyltransferase</fullName>
        <ecNumber evidence="4 15">2.4.1.109</ecNumber>
    </recommendedName>
</protein>
<feature type="transmembrane region" description="Helical" evidence="15">
    <location>
        <begin position="624"/>
        <end position="643"/>
    </location>
</feature>
<reference evidence="18 19" key="1">
    <citation type="submission" date="2018-12" db="EMBL/GenBank/DDBJ databases">
        <authorList>
            <person name="Tiukova I."/>
            <person name="Dainat J."/>
        </authorList>
    </citation>
    <scope>NUCLEOTIDE SEQUENCE [LARGE SCALE GENOMIC DNA]</scope>
</reference>
<dbReference type="SUPFAM" id="SSF82109">
    <property type="entry name" value="MIR domain"/>
    <property type="match status" value="1"/>
</dbReference>
<comment type="catalytic activity">
    <reaction evidence="14 15">
        <text>a di-trans,poly-cis-dolichyl beta-D-mannosyl phosphate + L-seryl-[protein] = 3-O-(alpha-D-mannosyl)-L-seryl-[protein] + a di-trans,poly-cis-dolichyl phosphate + H(+)</text>
        <dbReference type="Rhea" id="RHEA:17377"/>
        <dbReference type="Rhea" id="RHEA-COMP:9863"/>
        <dbReference type="Rhea" id="RHEA-COMP:13546"/>
        <dbReference type="Rhea" id="RHEA-COMP:19498"/>
        <dbReference type="Rhea" id="RHEA-COMP:19501"/>
        <dbReference type="ChEBI" id="CHEBI:15378"/>
        <dbReference type="ChEBI" id="CHEBI:29999"/>
        <dbReference type="ChEBI" id="CHEBI:57683"/>
        <dbReference type="ChEBI" id="CHEBI:58211"/>
        <dbReference type="ChEBI" id="CHEBI:137321"/>
        <dbReference type="EC" id="2.4.1.109"/>
    </reaction>
</comment>
<dbReference type="Gene3D" id="2.80.10.50">
    <property type="match status" value="1"/>
</dbReference>
<dbReference type="AlphaFoldDB" id="A0A448YF80"/>
<evidence type="ECO:0000256" key="8">
    <source>
        <dbReference type="ARBA" id="ARBA00022737"/>
    </source>
</evidence>
<dbReference type="InParanoid" id="A0A448YF80"/>
<accession>A0A448YF80</accession>
<evidence type="ECO:0000256" key="6">
    <source>
        <dbReference type="ARBA" id="ARBA00022679"/>
    </source>
</evidence>
<keyword evidence="10 15" id="KW-1133">Transmembrane helix</keyword>
<keyword evidence="5 15" id="KW-0328">Glycosyltransferase</keyword>
<dbReference type="CDD" id="cd23283">
    <property type="entry name" value="beta-trefoil_MIR_PMT1-like"/>
    <property type="match status" value="1"/>
</dbReference>
<name>A0A448YF80_BRENA</name>
<evidence type="ECO:0000256" key="15">
    <source>
        <dbReference type="RuleBase" id="RU367007"/>
    </source>
</evidence>
<evidence type="ECO:0000256" key="7">
    <source>
        <dbReference type="ARBA" id="ARBA00022692"/>
    </source>
</evidence>
<dbReference type="OrthoDB" id="292747at2759"/>
<feature type="transmembrane region" description="Helical" evidence="15">
    <location>
        <begin position="108"/>
        <end position="125"/>
    </location>
</feature>
<evidence type="ECO:0000256" key="9">
    <source>
        <dbReference type="ARBA" id="ARBA00022824"/>
    </source>
</evidence>
<comment type="function">
    <text evidence="15">Transfers mannose from Dol-P-mannose to Ser or Thr residues on proteins.</text>
</comment>
<dbReference type="InterPro" id="IPR016093">
    <property type="entry name" value="MIR_motif"/>
</dbReference>
<dbReference type="InterPro" id="IPR027005">
    <property type="entry name" value="PMT-like"/>
</dbReference>
<feature type="domain" description="MIR" evidence="17">
    <location>
        <begin position="389"/>
        <end position="450"/>
    </location>
</feature>
<feature type="domain" description="MIR" evidence="17">
    <location>
        <begin position="328"/>
        <end position="382"/>
    </location>
</feature>
<evidence type="ECO:0000256" key="1">
    <source>
        <dbReference type="ARBA" id="ARBA00004477"/>
    </source>
</evidence>
<comment type="subcellular location">
    <subcellularLocation>
        <location evidence="1 15">Endoplasmic reticulum membrane</location>
        <topology evidence="1 15">Multi-pass membrane protein</topology>
    </subcellularLocation>
</comment>
<evidence type="ECO:0000256" key="16">
    <source>
        <dbReference type="SAM" id="MobiDB-lite"/>
    </source>
</evidence>
<dbReference type="FunCoup" id="A0A448YF80">
    <property type="interactions" value="68"/>
</dbReference>
<feature type="transmembrane region" description="Helical" evidence="15">
    <location>
        <begin position="275"/>
        <end position="295"/>
    </location>
</feature>
<evidence type="ECO:0000256" key="12">
    <source>
        <dbReference type="ARBA" id="ARBA00023180"/>
    </source>
</evidence>